<reference evidence="9" key="3">
    <citation type="submission" date="2025-09" db="UniProtKB">
        <authorList>
            <consortium name="Ensembl"/>
        </authorList>
    </citation>
    <scope>IDENTIFICATION</scope>
</reference>
<gene>
    <name evidence="9" type="primary">FAM234B</name>
</gene>
<keyword evidence="10" id="KW-1185">Reference proteome</keyword>
<evidence type="ECO:0000256" key="4">
    <source>
        <dbReference type="ARBA" id="ARBA00023136"/>
    </source>
</evidence>
<reference evidence="9" key="2">
    <citation type="submission" date="2025-08" db="UniProtKB">
        <authorList>
            <consortium name="Ensembl"/>
        </authorList>
    </citation>
    <scope>IDENTIFICATION</scope>
</reference>
<dbReference type="RefSeq" id="XP_028841748.1">
    <property type="nucleotide sequence ID" value="XM_028985915.1"/>
</dbReference>
<sequence>MAAALSRALKLPGKKGSELGEYDPLTQADTDDESEDDDLVLNYPRNGGLGRSSNMGVGASELRTGRPSRFIQEEDLEDDEEDEWREQREGQRRTEVEKGKGRPYWSQRDRDAARQDGDGVRPGGAGGIGLGPGADPEGKKARRKGMIRTAFFLVPLCITMLLVLLCAFWLPCQTEEINMRTQWEKELGDVGGVTSPPLTMWDLDNDAIEDLLIGVTQQSNDSQVSSSQGTNKEYSVVALSAVGGEVLWRRPLKESTLYIQCGLQTGAQSAEDALWGHHLQSSILRRGPVCLLIGATHLTAVNGTTGKMLWSLEPGEIVSQVVSVPDLQGDSIPDLLVATLPANQVSDLSLILLSGLTGTSIGQPLTFNISTQGKLMGPLLHETRVGAYYILFGLGAVEAVSLRDIYSNATGRSTMLPKIRLMDPSWEKLRKVNSSLIHLSSDKEPVEFMFPLVAGLCNNRNNLNPMSNVNSSRSDWVLVCGVNKLSVVRERDTRPKWTFMSSAIHSRPSPGHFNEDGTPDLLILQLSSPGVRKVQIIDGAIGHSLWEVDFVCPQLVVEGCSISTTSGQSVFLFWAGDPLQSSKNITKTSPGLATADPVLRKLFLLHPTYPTILLELASTTDTVLSAAVSYEEQRKDASYITVSSRPTSGRGPGAHVVKSLSLKAAITEAQIRRLGEESKTTGPAKPGAFEVKKFFRDLCFKHR</sequence>
<dbReference type="Ensembl" id="ENSDCDT00010049889.1">
    <property type="protein sequence ID" value="ENSDCDP00010040067.1"/>
    <property type="gene ID" value="ENSDCDG00010025631.1"/>
</dbReference>
<feature type="region of interest" description="Disordered" evidence="6">
    <location>
        <begin position="1"/>
        <end position="141"/>
    </location>
</feature>
<evidence type="ECO:0000256" key="2">
    <source>
        <dbReference type="ARBA" id="ARBA00022692"/>
    </source>
</evidence>
<evidence type="ECO:0000259" key="8">
    <source>
        <dbReference type="Pfam" id="PF23727"/>
    </source>
</evidence>
<comment type="subcellular location">
    <subcellularLocation>
        <location evidence="1">Membrane</location>
        <topology evidence="1">Single-pass membrane protein</topology>
    </subcellularLocation>
</comment>
<feature type="domain" description="FAM234A/B beta-propeller" evidence="8">
    <location>
        <begin position="198"/>
        <end position="681"/>
    </location>
</feature>
<dbReference type="PANTHER" id="PTHR21419:SF25">
    <property type="entry name" value="PROTEIN FAM234B"/>
    <property type="match status" value="1"/>
</dbReference>
<dbReference type="InterPro" id="IPR045232">
    <property type="entry name" value="FAM234"/>
</dbReference>
<feature type="compositionally biased region" description="Basic and acidic residues" evidence="6">
    <location>
        <begin position="85"/>
        <end position="100"/>
    </location>
</feature>
<reference evidence="9 10" key="1">
    <citation type="submission" date="2020-06" db="EMBL/GenBank/DDBJ databases">
        <authorList>
            <consortium name="Wellcome Sanger Institute Data Sharing"/>
        </authorList>
    </citation>
    <scope>NUCLEOTIDE SEQUENCE [LARGE SCALE GENOMIC DNA]</scope>
</reference>
<evidence type="ECO:0000256" key="7">
    <source>
        <dbReference type="SAM" id="Phobius"/>
    </source>
</evidence>
<evidence type="ECO:0000256" key="3">
    <source>
        <dbReference type="ARBA" id="ARBA00022989"/>
    </source>
</evidence>
<feature type="compositionally biased region" description="Acidic residues" evidence="6">
    <location>
        <begin position="29"/>
        <end position="39"/>
    </location>
</feature>
<feature type="compositionally biased region" description="Acidic residues" evidence="6">
    <location>
        <begin position="73"/>
        <end position="84"/>
    </location>
</feature>
<feature type="compositionally biased region" description="Gly residues" evidence="6">
    <location>
        <begin position="120"/>
        <end position="132"/>
    </location>
</feature>
<keyword evidence="3 7" id="KW-1133">Transmembrane helix</keyword>
<dbReference type="SUPFAM" id="SSF50998">
    <property type="entry name" value="Quinoprotein alcohol dehydrogenase-like"/>
    <property type="match status" value="1"/>
</dbReference>
<feature type="transmembrane region" description="Helical" evidence="7">
    <location>
        <begin position="149"/>
        <end position="170"/>
    </location>
</feature>
<proteinExistence type="inferred from homology"/>
<name>A0AAY4D3J1_9TELE</name>
<protein>
    <recommendedName>
        <fullName evidence="8">FAM234A/B beta-propeller domain-containing protein</fullName>
    </recommendedName>
</protein>
<comment type="similarity">
    <text evidence="5">Belongs to the FAM234 family.</text>
</comment>
<evidence type="ECO:0000256" key="1">
    <source>
        <dbReference type="ARBA" id="ARBA00004167"/>
    </source>
</evidence>
<dbReference type="GeneTree" id="ENSGT00530000063694"/>
<dbReference type="InterPro" id="IPR011047">
    <property type="entry name" value="Quinoprotein_ADH-like_sf"/>
</dbReference>
<feature type="compositionally biased region" description="Basic and acidic residues" evidence="6">
    <location>
        <begin position="107"/>
        <end position="119"/>
    </location>
</feature>
<evidence type="ECO:0000256" key="5">
    <source>
        <dbReference type="ARBA" id="ARBA00025791"/>
    </source>
</evidence>
<evidence type="ECO:0000313" key="9">
    <source>
        <dbReference type="Ensembl" id="ENSDCDP00010040067.1"/>
    </source>
</evidence>
<accession>A0AAY4D3J1</accession>
<evidence type="ECO:0000313" key="10">
    <source>
        <dbReference type="Proteomes" id="UP000694580"/>
    </source>
</evidence>
<dbReference type="InterPro" id="IPR015943">
    <property type="entry name" value="WD40/YVTN_repeat-like_dom_sf"/>
</dbReference>
<keyword evidence="2 7" id="KW-0812">Transmembrane</keyword>
<dbReference type="AlphaFoldDB" id="A0AAY4D3J1"/>
<dbReference type="Gene3D" id="2.130.10.10">
    <property type="entry name" value="YVTN repeat-like/Quinoprotein amine dehydrogenase"/>
    <property type="match status" value="1"/>
</dbReference>
<organism evidence="9 10">
    <name type="scientific">Denticeps clupeoides</name>
    <name type="common">denticle herring</name>
    <dbReference type="NCBI Taxonomy" id="299321"/>
    <lineage>
        <taxon>Eukaryota</taxon>
        <taxon>Metazoa</taxon>
        <taxon>Chordata</taxon>
        <taxon>Craniata</taxon>
        <taxon>Vertebrata</taxon>
        <taxon>Euteleostomi</taxon>
        <taxon>Actinopterygii</taxon>
        <taxon>Neopterygii</taxon>
        <taxon>Teleostei</taxon>
        <taxon>Clupei</taxon>
        <taxon>Clupeiformes</taxon>
        <taxon>Denticipitoidei</taxon>
        <taxon>Denticipitidae</taxon>
        <taxon>Denticeps</taxon>
    </lineage>
</organism>
<dbReference type="Pfam" id="PF23727">
    <property type="entry name" value="Beta-prop_FAM234A_B"/>
    <property type="match status" value="1"/>
</dbReference>
<dbReference type="InterPro" id="IPR055409">
    <property type="entry name" value="Beta-prop_FAM234A_B"/>
</dbReference>
<dbReference type="GeneID" id="114793784"/>
<dbReference type="GO" id="GO:0016020">
    <property type="term" value="C:membrane"/>
    <property type="evidence" value="ECO:0007669"/>
    <property type="project" value="UniProtKB-SubCell"/>
</dbReference>
<evidence type="ECO:0000256" key="6">
    <source>
        <dbReference type="SAM" id="MobiDB-lite"/>
    </source>
</evidence>
<keyword evidence="4 7" id="KW-0472">Membrane</keyword>
<dbReference type="PANTHER" id="PTHR21419">
    <property type="match status" value="1"/>
</dbReference>
<dbReference type="Proteomes" id="UP000694580">
    <property type="component" value="Chromosome 7"/>
</dbReference>